<dbReference type="InterPro" id="IPR043136">
    <property type="entry name" value="B30.2/SPRY_sf"/>
</dbReference>
<protein>
    <submittedName>
        <fullName evidence="3">Mitochondrial</fullName>
    </submittedName>
</protein>
<feature type="compositionally biased region" description="Acidic residues" evidence="1">
    <location>
        <begin position="196"/>
        <end position="227"/>
    </location>
</feature>
<comment type="caution">
    <text evidence="3">The sequence shown here is derived from an EMBL/GenBank/DDBJ whole genome shotgun (WGS) entry which is preliminary data.</text>
</comment>
<evidence type="ECO:0000313" key="3">
    <source>
        <dbReference type="EMBL" id="CAK9017724.1"/>
    </source>
</evidence>
<accession>A0ABP0JUR3</accession>
<feature type="compositionally biased region" description="Low complexity" evidence="1">
    <location>
        <begin position="228"/>
        <end position="237"/>
    </location>
</feature>
<name>A0ABP0JUR3_9DINO</name>
<keyword evidence="4" id="KW-1185">Reference proteome</keyword>
<dbReference type="Proteomes" id="UP001642464">
    <property type="component" value="Unassembled WGS sequence"/>
</dbReference>
<evidence type="ECO:0000313" key="2">
    <source>
        <dbReference type="EMBL" id="CAK9017350.1"/>
    </source>
</evidence>
<evidence type="ECO:0000256" key="1">
    <source>
        <dbReference type="SAM" id="MobiDB-lite"/>
    </source>
</evidence>
<dbReference type="EMBL" id="CAXAMM010008446">
    <property type="protein sequence ID" value="CAK9017350.1"/>
    <property type="molecule type" value="Genomic_DNA"/>
</dbReference>
<organism evidence="3 4">
    <name type="scientific">Durusdinium trenchii</name>
    <dbReference type="NCBI Taxonomy" id="1381693"/>
    <lineage>
        <taxon>Eukaryota</taxon>
        <taxon>Sar</taxon>
        <taxon>Alveolata</taxon>
        <taxon>Dinophyceae</taxon>
        <taxon>Suessiales</taxon>
        <taxon>Symbiodiniaceae</taxon>
        <taxon>Durusdinium</taxon>
    </lineage>
</organism>
<evidence type="ECO:0000313" key="4">
    <source>
        <dbReference type="Proteomes" id="UP001642464"/>
    </source>
</evidence>
<gene>
    <name evidence="2" type="ORF">SCF082_LOCUS13597</name>
    <name evidence="3" type="ORF">SCF082_LOCUS13764</name>
</gene>
<dbReference type="EMBL" id="CAXAMM010008557">
    <property type="protein sequence ID" value="CAK9017724.1"/>
    <property type="molecule type" value="Genomic_DNA"/>
</dbReference>
<sequence length="237" mass="25610">MSIKFREAPCGELVLKGGGLQILRKQHRPGVPHKDEPKMAFSAEPLRSLAGRGCWFELRVDAMAGGELCPMGLGFTATDPEMLRGTEEEPAKLPGSAAFLPKSYVGGYLSSVYWDGEKVEVDNIFEKLKPAKTFTVGVLATVLGGLEFFINRRLVLSYAPEDLMKRIDLEQPLWAVLDCAGGLKKGCLIPDSVPPSEEEANAPDEDEQPEAPEDAPEDAPEGVEEAAEQAPAEGEQG</sequence>
<proteinExistence type="predicted"/>
<dbReference type="Gene3D" id="2.60.120.920">
    <property type="match status" value="1"/>
</dbReference>
<reference evidence="3 4" key="1">
    <citation type="submission" date="2024-02" db="EMBL/GenBank/DDBJ databases">
        <authorList>
            <person name="Chen Y."/>
            <person name="Shah S."/>
            <person name="Dougan E. K."/>
            <person name="Thang M."/>
            <person name="Chan C."/>
        </authorList>
    </citation>
    <scope>NUCLEOTIDE SEQUENCE [LARGE SCALE GENOMIC DNA]</scope>
</reference>
<feature type="region of interest" description="Disordered" evidence="1">
    <location>
        <begin position="190"/>
        <end position="237"/>
    </location>
</feature>